<evidence type="ECO:0000313" key="2">
    <source>
        <dbReference type="Proteomes" id="UP000011761"/>
    </source>
</evidence>
<protein>
    <submittedName>
        <fullName evidence="1">Uncharacterized protein</fullName>
    </submittedName>
</protein>
<evidence type="ECO:0000313" key="1">
    <source>
        <dbReference type="EMBL" id="EMC94437.1"/>
    </source>
</evidence>
<dbReference type="AlphaFoldDB" id="M2LJN5"/>
<dbReference type="GeneID" id="19115386"/>
<dbReference type="RefSeq" id="XP_007678311.1">
    <property type="nucleotide sequence ID" value="XM_007680121.1"/>
</dbReference>
<accession>M2LJN5</accession>
<dbReference type="EMBL" id="KB445558">
    <property type="protein sequence ID" value="EMC94437.1"/>
    <property type="molecule type" value="Genomic_DNA"/>
</dbReference>
<reference evidence="1 2" key="1">
    <citation type="journal article" date="2012" name="PLoS Pathog.">
        <title>Diverse lifestyles and strategies of plant pathogenesis encoded in the genomes of eighteen Dothideomycetes fungi.</title>
        <authorList>
            <person name="Ohm R.A."/>
            <person name="Feau N."/>
            <person name="Henrissat B."/>
            <person name="Schoch C.L."/>
            <person name="Horwitz B.A."/>
            <person name="Barry K.W."/>
            <person name="Condon B.J."/>
            <person name="Copeland A.C."/>
            <person name="Dhillon B."/>
            <person name="Glaser F."/>
            <person name="Hesse C.N."/>
            <person name="Kosti I."/>
            <person name="LaButti K."/>
            <person name="Lindquist E.A."/>
            <person name="Lucas S."/>
            <person name="Salamov A.A."/>
            <person name="Bradshaw R.E."/>
            <person name="Ciuffetti L."/>
            <person name="Hamelin R.C."/>
            <person name="Kema G.H.J."/>
            <person name="Lawrence C."/>
            <person name="Scott J.A."/>
            <person name="Spatafora J.W."/>
            <person name="Turgeon B.G."/>
            <person name="de Wit P.J.G.M."/>
            <person name="Zhong S."/>
            <person name="Goodwin S.B."/>
            <person name="Grigoriev I.V."/>
        </authorList>
    </citation>
    <scope>NUCLEOTIDE SEQUENCE [LARGE SCALE GENOMIC DNA]</scope>
    <source>
        <strain evidence="1 2">UAMH 10762</strain>
    </source>
</reference>
<name>M2LJN5_BAUPA</name>
<dbReference type="Proteomes" id="UP000011761">
    <property type="component" value="Unassembled WGS sequence"/>
</dbReference>
<proteinExistence type="predicted"/>
<keyword evidence="2" id="KW-1185">Reference proteome</keyword>
<dbReference type="KEGG" id="bcom:BAUCODRAFT_548464"/>
<dbReference type="HOGENOM" id="CLU_1916694_0_0_1"/>
<gene>
    <name evidence="1" type="ORF">BAUCODRAFT_548464</name>
</gene>
<sequence>MCCVVLCVCNAPSRDCGIVLVLVLVLGNARVYGPAVAGLSPRANVRDLEMPYPPTHAKIPRSHSSELGQGTMQIQYRITTTTISCMYCTVLWICKEMVTAMQRQLRPLSAAAKDVDVDGCGRMCIRLTEPCP</sequence>
<organism evidence="1 2">
    <name type="scientific">Baudoinia panamericana (strain UAMH 10762)</name>
    <name type="common">Angels' share fungus</name>
    <name type="synonym">Baudoinia compniacensis (strain UAMH 10762)</name>
    <dbReference type="NCBI Taxonomy" id="717646"/>
    <lineage>
        <taxon>Eukaryota</taxon>
        <taxon>Fungi</taxon>
        <taxon>Dikarya</taxon>
        <taxon>Ascomycota</taxon>
        <taxon>Pezizomycotina</taxon>
        <taxon>Dothideomycetes</taxon>
        <taxon>Dothideomycetidae</taxon>
        <taxon>Mycosphaerellales</taxon>
        <taxon>Teratosphaeriaceae</taxon>
        <taxon>Baudoinia</taxon>
    </lineage>
</organism>